<feature type="non-terminal residue" evidence="2">
    <location>
        <position position="1"/>
    </location>
</feature>
<dbReference type="AlphaFoldDB" id="A0A699VPZ9"/>
<proteinExistence type="predicted"/>
<protein>
    <recommendedName>
        <fullName evidence="1">Phage tail tape measure protein domain-containing protein</fullName>
    </recommendedName>
</protein>
<organism evidence="2">
    <name type="scientific">Tanacetum cinerariifolium</name>
    <name type="common">Dalmatian daisy</name>
    <name type="synonym">Chrysanthemum cinerariifolium</name>
    <dbReference type="NCBI Taxonomy" id="118510"/>
    <lineage>
        <taxon>Eukaryota</taxon>
        <taxon>Viridiplantae</taxon>
        <taxon>Streptophyta</taxon>
        <taxon>Embryophyta</taxon>
        <taxon>Tracheophyta</taxon>
        <taxon>Spermatophyta</taxon>
        <taxon>Magnoliopsida</taxon>
        <taxon>eudicotyledons</taxon>
        <taxon>Gunneridae</taxon>
        <taxon>Pentapetalae</taxon>
        <taxon>asterids</taxon>
        <taxon>campanulids</taxon>
        <taxon>Asterales</taxon>
        <taxon>Asteraceae</taxon>
        <taxon>Asteroideae</taxon>
        <taxon>Anthemideae</taxon>
        <taxon>Anthemidinae</taxon>
        <taxon>Tanacetum</taxon>
    </lineage>
</organism>
<dbReference type="Pfam" id="PF10145">
    <property type="entry name" value="PhageMin_Tail"/>
    <property type="match status" value="1"/>
</dbReference>
<dbReference type="EMBL" id="BKCJ011472272">
    <property type="protein sequence ID" value="GFD36470.1"/>
    <property type="molecule type" value="Genomic_DNA"/>
</dbReference>
<feature type="domain" description="Phage tail tape measure protein" evidence="1">
    <location>
        <begin position="9"/>
        <end position="115"/>
    </location>
</feature>
<dbReference type="NCBIfam" id="TIGR01760">
    <property type="entry name" value="tape_meas_TP901"/>
    <property type="match status" value="1"/>
</dbReference>
<accession>A0A699VPZ9</accession>
<evidence type="ECO:0000313" key="2">
    <source>
        <dbReference type="EMBL" id="GFD36470.1"/>
    </source>
</evidence>
<dbReference type="InterPro" id="IPR010090">
    <property type="entry name" value="Phage_tape_meas"/>
</dbReference>
<sequence>VQALGNDFAGGAEEIATTLGKIGEVYRKELGADTAQNILAVGSAVNELGAVGSATSPFLAEVALRVGAVASQSGIGLKNVLAYAAVLQETGTTAEVAGSSLNRLFSTLSTKTEESFRIAQRANPSLTLKEFTRLVNTDFNQAIQLFLKGLNAGNASTTEQAKL</sequence>
<comment type="caution">
    <text evidence="2">The sequence shown here is derived from an EMBL/GenBank/DDBJ whole genome shotgun (WGS) entry which is preliminary data.</text>
</comment>
<reference evidence="2" key="1">
    <citation type="journal article" date="2019" name="Sci. Rep.">
        <title>Draft genome of Tanacetum cinerariifolium, the natural source of mosquito coil.</title>
        <authorList>
            <person name="Yamashiro T."/>
            <person name="Shiraishi A."/>
            <person name="Satake H."/>
            <person name="Nakayama K."/>
        </authorList>
    </citation>
    <scope>NUCLEOTIDE SEQUENCE</scope>
</reference>
<feature type="non-terminal residue" evidence="2">
    <location>
        <position position="163"/>
    </location>
</feature>
<name>A0A699VPZ9_TANCI</name>
<evidence type="ECO:0000259" key="1">
    <source>
        <dbReference type="Pfam" id="PF10145"/>
    </source>
</evidence>
<gene>
    <name evidence="2" type="ORF">Tci_908439</name>
</gene>